<dbReference type="InterPro" id="IPR023828">
    <property type="entry name" value="Peptidase_S8_Ser-AS"/>
</dbReference>
<dbReference type="PROSITE" id="PS00138">
    <property type="entry name" value="SUBTILASE_SER"/>
    <property type="match status" value="1"/>
</dbReference>
<dbReference type="PROSITE" id="PS00137">
    <property type="entry name" value="SUBTILASE_HIS"/>
    <property type="match status" value="1"/>
</dbReference>
<evidence type="ECO:0000256" key="6">
    <source>
        <dbReference type="RuleBase" id="RU003355"/>
    </source>
</evidence>
<feature type="domain" description="Peptidase S8/S53" evidence="8">
    <location>
        <begin position="162"/>
        <end position="393"/>
    </location>
</feature>
<comment type="similarity">
    <text evidence="1 5 6">Belongs to the peptidase S8 family.</text>
</comment>
<dbReference type="SUPFAM" id="SSF54897">
    <property type="entry name" value="Protease propeptides/inhibitors"/>
    <property type="match status" value="1"/>
</dbReference>
<dbReference type="FunFam" id="3.40.50.200:FF:000007">
    <property type="entry name" value="Subtilisin-like serine protease"/>
    <property type="match status" value="1"/>
</dbReference>
<dbReference type="InterPro" id="IPR000209">
    <property type="entry name" value="Peptidase_S8/S53_dom"/>
</dbReference>
<evidence type="ECO:0000256" key="5">
    <source>
        <dbReference type="PROSITE-ProRule" id="PRU01240"/>
    </source>
</evidence>
<protein>
    <submittedName>
        <fullName evidence="9">Serine protease</fullName>
    </submittedName>
</protein>
<feature type="chain" id="PRO_5042569451" evidence="7">
    <location>
        <begin position="21"/>
        <end position="417"/>
    </location>
</feature>
<keyword evidence="10" id="KW-1185">Reference proteome</keyword>
<dbReference type="InterPro" id="IPR015500">
    <property type="entry name" value="Peptidase_S8_subtilisin-rel"/>
</dbReference>
<gene>
    <name evidence="9" type="ORF">B0T15DRAFT_196875</name>
</gene>
<evidence type="ECO:0000256" key="3">
    <source>
        <dbReference type="ARBA" id="ARBA00022801"/>
    </source>
</evidence>
<proteinExistence type="inferred from homology"/>
<dbReference type="GO" id="GO:0006508">
    <property type="term" value="P:proteolysis"/>
    <property type="evidence" value="ECO:0007669"/>
    <property type="project" value="UniProtKB-KW"/>
</dbReference>
<dbReference type="GO" id="GO:0004252">
    <property type="term" value="F:serine-type endopeptidase activity"/>
    <property type="evidence" value="ECO:0007669"/>
    <property type="project" value="UniProtKB-UniRule"/>
</dbReference>
<keyword evidence="7" id="KW-0732">Signal</keyword>
<feature type="active site" description="Charge relay system" evidence="5">
    <location>
        <position position="171"/>
    </location>
</feature>
<dbReference type="GeneID" id="87881353"/>
<comment type="caution">
    <text evidence="9">The sequence shown here is derived from an EMBL/GenBank/DDBJ whole genome shotgun (WGS) entry which is preliminary data.</text>
</comment>
<dbReference type="SUPFAM" id="SSF52743">
    <property type="entry name" value="Subtilisin-like"/>
    <property type="match status" value="1"/>
</dbReference>
<dbReference type="PANTHER" id="PTHR43806:SF11">
    <property type="entry name" value="CEREVISIN-RELATED"/>
    <property type="match status" value="1"/>
</dbReference>
<reference evidence="9" key="1">
    <citation type="journal article" date="2023" name="Mol. Phylogenet. Evol.">
        <title>Genome-scale phylogeny and comparative genomics of the fungal order Sordariales.</title>
        <authorList>
            <person name="Hensen N."/>
            <person name="Bonometti L."/>
            <person name="Westerberg I."/>
            <person name="Brannstrom I.O."/>
            <person name="Guillou S."/>
            <person name="Cros-Aarteil S."/>
            <person name="Calhoun S."/>
            <person name="Haridas S."/>
            <person name="Kuo A."/>
            <person name="Mondo S."/>
            <person name="Pangilinan J."/>
            <person name="Riley R."/>
            <person name="LaButti K."/>
            <person name="Andreopoulos B."/>
            <person name="Lipzen A."/>
            <person name="Chen C."/>
            <person name="Yan M."/>
            <person name="Daum C."/>
            <person name="Ng V."/>
            <person name="Clum A."/>
            <person name="Steindorff A."/>
            <person name="Ohm R.A."/>
            <person name="Martin F."/>
            <person name="Silar P."/>
            <person name="Natvig D.O."/>
            <person name="Lalanne C."/>
            <person name="Gautier V."/>
            <person name="Ament-Velasquez S.L."/>
            <person name="Kruys A."/>
            <person name="Hutchinson M.I."/>
            <person name="Powell A.J."/>
            <person name="Barry K."/>
            <person name="Miller A.N."/>
            <person name="Grigoriev I.V."/>
            <person name="Debuchy R."/>
            <person name="Gladieux P."/>
            <person name="Hiltunen Thoren M."/>
            <person name="Johannesson H."/>
        </authorList>
    </citation>
    <scope>NUCLEOTIDE SEQUENCE</scope>
    <source>
        <strain evidence="9">CBS 333.67</strain>
    </source>
</reference>
<dbReference type="PROSITE" id="PS51892">
    <property type="entry name" value="SUBTILASE"/>
    <property type="match status" value="1"/>
</dbReference>
<dbReference type="Proteomes" id="UP001273166">
    <property type="component" value="Unassembled WGS sequence"/>
</dbReference>
<dbReference type="PANTHER" id="PTHR43806">
    <property type="entry name" value="PEPTIDASE S8"/>
    <property type="match status" value="1"/>
</dbReference>
<feature type="signal peptide" evidence="7">
    <location>
        <begin position="1"/>
        <end position="20"/>
    </location>
</feature>
<evidence type="ECO:0000256" key="4">
    <source>
        <dbReference type="ARBA" id="ARBA00022825"/>
    </source>
</evidence>
<dbReference type="InterPro" id="IPR034193">
    <property type="entry name" value="PCSK9_ProteinaseK-like"/>
</dbReference>
<evidence type="ECO:0000256" key="7">
    <source>
        <dbReference type="SAM" id="SignalP"/>
    </source>
</evidence>
<evidence type="ECO:0000313" key="10">
    <source>
        <dbReference type="Proteomes" id="UP001273166"/>
    </source>
</evidence>
<sequence>MAGRLLTALTFALSALGVAGLPQPSSNYIGVPISNPDAKNTIPNRYIVVYNDSFSHDEVTAHQTTVIKTIAKRNIGKRSLSGRSLSTHVSTFMINNWHAMALDADDLMINDIYAAKEVSYIEQDAYVSLNQRQRQTGAPNGLARISHAQGTSGGYVFDSSAGEGITVYVVDTGIRVTHSDFEGRATFAANFVNDVDTDENGHGSHVAGTIAGRTFGVAKKADLVAVKVLDKDGAGTNSGVIAGMEFVANNATATGRAGKAVMNMSVGGSFSQAVNRAINNVEAAGVVPVVAAGNENQNAANTSPASAERAITVGAIDQRTDEKAFFSNFGRIVDVFAPGVDVLSVGIRSDDDSVRKDGTSMASPHVAGVAAYLMALEGITGVQDVANRIKELAQASGATVKNNVPGTTNLIVNNGNL</sequence>
<evidence type="ECO:0000256" key="2">
    <source>
        <dbReference type="ARBA" id="ARBA00022670"/>
    </source>
</evidence>
<evidence type="ECO:0000313" key="9">
    <source>
        <dbReference type="EMBL" id="KAK3305429.1"/>
    </source>
</evidence>
<dbReference type="EMBL" id="JAUDZG010000004">
    <property type="protein sequence ID" value="KAK3305429.1"/>
    <property type="molecule type" value="Genomic_DNA"/>
</dbReference>
<dbReference type="PROSITE" id="PS00136">
    <property type="entry name" value="SUBTILASE_ASP"/>
    <property type="match status" value="1"/>
</dbReference>
<dbReference type="InterPro" id="IPR023827">
    <property type="entry name" value="Peptidase_S8_Asp-AS"/>
</dbReference>
<dbReference type="AlphaFoldDB" id="A0AAJ0GSS4"/>
<dbReference type="InterPro" id="IPR050131">
    <property type="entry name" value="Peptidase_S8_subtilisin-like"/>
</dbReference>
<keyword evidence="4 5" id="KW-0720">Serine protease</keyword>
<evidence type="ECO:0000256" key="1">
    <source>
        <dbReference type="ARBA" id="ARBA00011073"/>
    </source>
</evidence>
<dbReference type="PRINTS" id="PR00723">
    <property type="entry name" value="SUBTILISIN"/>
</dbReference>
<evidence type="ECO:0000259" key="8">
    <source>
        <dbReference type="Pfam" id="PF00082"/>
    </source>
</evidence>
<accession>A0AAJ0GSS4</accession>
<feature type="active site" description="Charge relay system" evidence="5">
    <location>
        <position position="202"/>
    </location>
</feature>
<name>A0AAJ0GSS4_9PEZI</name>
<reference evidence="9" key="2">
    <citation type="submission" date="2023-06" db="EMBL/GenBank/DDBJ databases">
        <authorList>
            <consortium name="Lawrence Berkeley National Laboratory"/>
            <person name="Mondo S.J."/>
            <person name="Hensen N."/>
            <person name="Bonometti L."/>
            <person name="Westerberg I."/>
            <person name="Brannstrom I.O."/>
            <person name="Guillou S."/>
            <person name="Cros-Aarteil S."/>
            <person name="Calhoun S."/>
            <person name="Haridas S."/>
            <person name="Kuo A."/>
            <person name="Pangilinan J."/>
            <person name="Riley R."/>
            <person name="Labutti K."/>
            <person name="Andreopoulos B."/>
            <person name="Lipzen A."/>
            <person name="Chen C."/>
            <person name="Yanf M."/>
            <person name="Daum C."/>
            <person name="Ng V."/>
            <person name="Clum A."/>
            <person name="Steindorff A."/>
            <person name="Ohm R."/>
            <person name="Martin F."/>
            <person name="Silar P."/>
            <person name="Natvig D."/>
            <person name="Lalanne C."/>
            <person name="Gautier V."/>
            <person name="Ament-Velasquez S.L."/>
            <person name="Kruys A."/>
            <person name="Hutchinson M.I."/>
            <person name="Powell A.J."/>
            <person name="Barry K."/>
            <person name="Miller A.N."/>
            <person name="Grigoriev I.V."/>
            <person name="Debuchy R."/>
            <person name="Gladieux P."/>
            <person name="Thoren M.H."/>
            <person name="Johannesson H."/>
        </authorList>
    </citation>
    <scope>NUCLEOTIDE SEQUENCE</scope>
    <source>
        <strain evidence="9">CBS 333.67</strain>
    </source>
</reference>
<dbReference type="CDD" id="cd04077">
    <property type="entry name" value="Peptidases_S8_PCSK9_ProteinaseK_like"/>
    <property type="match status" value="1"/>
</dbReference>
<dbReference type="Gene3D" id="3.40.50.200">
    <property type="entry name" value="Peptidase S8/S53 domain"/>
    <property type="match status" value="1"/>
</dbReference>
<dbReference type="InterPro" id="IPR036852">
    <property type="entry name" value="Peptidase_S8/S53_dom_sf"/>
</dbReference>
<organism evidence="9 10">
    <name type="scientific">Chaetomium strumarium</name>
    <dbReference type="NCBI Taxonomy" id="1170767"/>
    <lineage>
        <taxon>Eukaryota</taxon>
        <taxon>Fungi</taxon>
        <taxon>Dikarya</taxon>
        <taxon>Ascomycota</taxon>
        <taxon>Pezizomycotina</taxon>
        <taxon>Sordariomycetes</taxon>
        <taxon>Sordariomycetidae</taxon>
        <taxon>Sordariales</taxon>
        <taxon>Chaetomiaceae</taxon>
        <taxon>Chaetomium</taxon>
    </lineage>
</organism>
<keyword evidence="3 5" id="KW-0378">Hydrolase</keyword>
<dbReference type="InterPro" id="IPR022398">
    <property type="entry name" value="Peptidase_S8_His-AS"/>
</dbReference>
<feature type="active site" description="Charge relay system" evidence="5">
    <location>
        <position position="360"/>
    </location>
</feature>
<dbReference type="Pfam" id="PF00082">
    <property type="entry name" value="Peptidase_S8"/>
    <property type="match status" value="1"/>
</dbReference>
<keyword evidence="2 5" id="KW-0645">Protease</keyword>
<dbReference type="RefSeq" id="XP_062721209.1">
    <property type="nucleotide sequence ID" value="XM_062862524.1"/>
</dbReference>